<dbReference type="SUPFAM" id="SSF48264">
    <property type="entry name" value="Cytochrome P450"/>
    <property type="match status" value="1"/>
</dbReference>
<dbReference type="GO" id="GO:0004497">
    <property type="term" value="F:monooxygenase activity"/>
    <property type="evidence" value="ECO:0007669"/>
    <property type="project" value="UniProtKB-KW"/>
</dbReference>
<sequence length="535" mass="60032">MLIMITFPKEKHAHDLLHLVQILILLSLTAALASVLRLRRNAKKALVIDPPLPPGPRGLPLVGYLPFLSPYLYEDFSKLATVYGPIFKFWMGNKLGVVVTSAPLVKEVVRDQDVVFANRGFSTCGYVATHGGHDIAFAPYGPEWKKLRKIFVREMSNNTVLAGNLSSLRREEVKKSIRQIYKDMIDTPVDIRSLAFQMAINSVISMTISASEGDNAIINVVEFQKAVEELLALIGKLNVSDVLPAIARFDIQGIEKDTRKITLAIEAIFDYAIAKRNENAKNHEAKEIMRKDFLQVLLELHHEHEDHTSETSISMPEIKALLMDALLGATDTTTTVVEWTMTEILKHPEIMSKVQEELTQIVGLNNNVEEVHLSKLNYLNAVVKETFRLHPPLPLLVPRCPSQSAIVGGYLIPKGCTVFLNVWAIQRDPSVWENPLEFQPERFLMTNAEHQLNHNFSGNNFSYFPFGAGRRICAGVSLGEKMLMLMLASMLHSFEWKLPLGANLDLSNKSGMIIKKKEPLLSIPTPRLSHSLLHI</sequence>
<keyword evidence="6 8" id="KW-0408">Iron</keyword>
<gene>
    <name evidence="10" type="ORF">L484_015148</name>
</gene>
<dbReference type="OrthoDB" id="2789670at2759"/>
<comment type="similarity">
    <text evidence="2 9">Belongs to the cytochrome P450 family.</text>
</comment>
<dbReference type="PANTHER" id="PTHR47951:SF7">
    <property type="entry name" value="FLAVONOID 3',5'-HYDROXYLASE-LIKE ISOFORM X1"/>
    <property type="match status" value="1"/>
</dbReference>
<evidence type="ECO:0000256" key="2">
    <source>
        <dbReference type="ARBA" id="ARBA00010617"/>
    </source>
</evidence>
<evidence type="ECO:0000256" key="6">
    <source>
        <dbReference type="ARBA" id="ARBA00023004"/>
    </source>
</evidence>
<dbReference type="GO" id="GO:0005506">
    <property type="term" value="F:iron ion binding"/>
    <property type="evidence" value="ECO:0007669"/>
    <property type="project" value="InterPro"/>
</dbReference>
<dbReference type="PRINTS" id="PR00463">
    <property type="entry name" value="EP450I"/>
</dbReference>
<keyword evidence="5 9" id="KW-0560">Oxidoreductase</keyword>
<evidence type="ECO:0000256" key="5">
    <source>
        <dbReference type="ARBA" id="ARBA00023002"/>
    </source>
</evidence>
<dbReference type="eggNOG" id="KOG0156">
    <property type="taxonomic scope" value="Eukaryota"/>
</dbReference>
<evidence type="ECO:0000256" key="8">
    <source>
        <dbReference type="PIRSR" id="PIRSR602401-1"/>
    </source>
</evidence>
<accession>W9SVJ3</accession>
<dbReference type="GO" id="GO:0016705">
    <property type="term" value="F:oxidoreductase activity, acting on paired donors, with incorporation or reduction of molecular oxygen"/>
    <property type="evidence" value="ECO:0007669"/>
    <property type="project" value="InterPro"/>
</dbReference>
<dbReference type="STRING" id="981085.W9SVJ3"/>
<proteinExistence type="inferred from homology"/>
<evidence type="ECO:0000256" key="4">
    <source>
        <dbReference type="ARBA" id="ARBA00022723"/>
    </source>
</evidence>
<dbReference type="AlphaFoldDB" id="W9SVJ3"/>
<name>W9SVJ3_9ROSA</name>
<dbReference type="InterPro" id="IPR017972">
    <property type="entry name" value="Cyt_P450_CS"/>
</dbReference>
<reference evidence="11" key="1">
    <citation type="submission" date="2013-01" db="EMBL/GenBank/DDBJ databases">
        <title>Draft Genome Sequence of a Mulberry Tree, Morus notabilis C.K. Schneid.</title>
        <authorList>
            <person name="He N."/>
            <person name="Zhao S."/>
        </authorList>
    </citation>
    <scope>NUCLEOTIDE SEQUENCE</scope>
</reference>
<dbReference type="InterPro" id="IPR002401">
    <property type="entry name" value="Cyt_P450_E_grp-I"/>
</dbReference>
<protein>
    <submittedName>
        <fullName evidence="10">Cytochrome P450 93A1</fullName>
    </submittedName>
</protein>
<evidence type="ECO:0000256" key="9">
    <source>
        <dbReference type="RuleBase" id="RU000461"/>
    </source>
</evidence>
<keyword evidence="4 8" id="KW-0479">Metal-binding</keyword>
<dbReference type="PROSITE" id="PS00086">
    <property type="entry name" value="CYTOCHROME_P450"/>
    <property type="match status" value="1"/>
</dbReference>
<evidence type="ECO:0000313" key="11">
    <source>
        <dbReference type="Proteomes" id="UP000030645"/>
    </source>
</evidence>
<dbReference type="PANTHER" id="PTHR47951">
    <property type="entry name" value="OS08G0547900 PROTEIN"/>
    <property type="match status" value="1"/>
</dbReference>
<comment type="cofactor">
    <cofactor evidence="1 8">
        <name>heme</name>
        <dbReference type="ChEBI" id="CHEBI:30413"/>
    </cofactor>
</comment>
<evidence type="ECO:0000256" key="7">
    <source>
        <dbReference type="ARBA" id="ARBA00023033"/>
    </source>
</evidence>
<dbReference type="Gene3D" id="1.10.630.10">
    <property type="entry name" value="Cytochrome P450"/>
    <property type="match status" value="1"/>
</dbReference>
<keyword evidence="3 8" id="KW-0349">Heme</keyword>
<evidence type="ECO:0000313" key="10">
    <source>
        <dbReference type="EMBL" id="EXC29954.1"/>
    </source>
</evidence>
<keyword evidence="7 9" id="KW-0503">Monooxygenase</keyword>
<dbReference type="InterPro" id="IPR001128">
    <property type="entry name" value="Cyt_P450"/>
</dbReference>
<dbReference type="Proteomes" id="UP000030645">
    <property type="component" value="Unassembled WGS sequence"/>
</dbReference>
<organism evidence="10 11">
    <name type="scientific">Morus notabilis</name>
    <dbReference type="NCBI Taxonomy" id="981085"/>
    <lineage>
        <taxon>Eukaryota</taxon>
        <taxon>Viridiplantae</taxon>
        <taxon>Streptophyta</taxon>
        <taxon>Embryophyta</taxon>
        <taxon>Tracheophyta</taxon>
        <taxon>Spermatophyta</taxon>
        <taxon>Magnoliopsida</taxon>
        <taxon>eudicotyledons</taxon>
        <taxon>Gunneridae</taxon>
        <taxon>Pentapetalae</taxon>
        <taxon>rosids</taxon>
        <taxon>fabids</taxon>
        <taxon>Rosales</taxon>
        <taxon>Moraceae</taxon>
        <taxon>Moreae</taxon>
        <taxon>Morus</taxon>
    </lineage>
</organism>
<dbReference type="KEGG" id="mnt:21398258"/>
<dbReference type="InterPro" id="IPR036396">
    <property type="entry name" value="Cyt_P450_sf"/>
</dbReference>
<evidence type="ECO:0000256" key="1">
    <source>
        <dbReference type="ARBA" id="ARBA00001971"/>
    </source>
</evidence>
<dbReference type="Pfam" id="PF00067">
    <property type="entry name" value="p450"/>
    <property type="match status" value="1"/>
</dbReference>
<dbReference type="PRINTS" id="PR00385">
    <property type="entry name" value="P450"/>
</dbReference>
<feature type="binding site" description="axial binding residue" evidence="8">
    <location>
        <position position="473"/>
    </location>
    <ligand>
        <name>heme</name>
        <dbReference type="ChEBI" id="CHEBI:30413"/>
    </ligand>
    <ligandPart>
        <name>Fe</name>
        <dbReference type="ChEBI" id="CHEBI:18248"/>
    </ligandPart>
</feature>
<dbReference type="EMBL" id="KE346196">
    <property type="protein sequence ID" value="EXC29954.1"/>
    <property type="molecule type" value="Genomic_DNA"/>
</dbReference>
<dbReference type="FunFam" id="1.10.630.10:FF:000126">
    <property type="entry name" value="Predicted protein"/>
    <property type="match status" value="1"/>
</dbReference>
<keyword evidence="11" id="KW-1185">Reference proteome</keyword>
<dbReference type="GO" id="GO:0020037">
    <property type="term" value="F:heme binding"/>
    <property type="evidence" value="ECO:0007669"/>
    <property type="project" value="InterPro"/>
</dbReference>
<evidence type="ECO:0000256" key="3">
    <source>
        <dbReference type="ARBA" id="ARBA00022617"/>
    </source>
</evidence>